<feature type="domain" description="Proteinase inhibitor I42 chagasin" evidence="4">
    <location>
        <begin position="14"/>
        <end position="100"/>
    </location>
</feature>
<organism evidence="5 6">
    <name type="scientific">Mycobacterium intermedium</name>
    <dbReference type="NCBI Taxonomy" id="28445"/>
    <lineage>
        <taxon>Bacteria</taxon>
        <taxon>Bacillati</taxon>
        <taxon>Actinomycetota</taxon>
        <taxon>Actinomycetes</taxon>
        <taxon>Mycobacteriales</taxon>
        <taxon>Mycobacteriaceae</taxon>
        <taxon>Mycobacterium</taxon>
        <taxon>Mycobacterium simiae complex</taxon>
    </lineage>
</organism>
<evidence type="ECO:0000256" key="2">
    <source>
        <dbReference type="ARBA" id="ARBA00022704"/>
    </source>
</evidence>
<evidence type="ECO:0000313" key="5">
    <source>
        <dbReference type="EMBL" id="ORA96020.1"/>
    </source>
</evidence>
<sequence>MTVNDSDNGRHIELKSGQTLDIVLADDYETSHHQWRDEQTYDTSVLEPLGMRFEPERKPPGGGEGGTFTSKYRAGRAGTVHVTLVQADNSDHVARRFAIDVTVR</sequence>
<reference evidence="5 6" key="1">
    <citation type="submission" date="2017-02" db="EMBL/GenBank/DDBJ databases">
        <title>The new phylogeny of genus Mycobacterium.</title>
        <authorList>
            <person name="Tortoli E."/>
            <person name="Trovato A."/>
            <person name="Cirillo D.M."/>
        </authorList>
    </citation>
    <scope>NUCLEOTIDE SEQUENCE [LARGE SCALE GENOMIC DNA]</scope>
    <source>
        <strain evidence="5 6">DSM 44049</strain>
    </source>
</reference>
<dbReference type="GO" id="GO:0004869">
    <property type="term" value="F:cysteine-type endopeptidase inhibitor activity"/>
    <property type="evidence" value="ECO:0007669"/>
    <property type="project" value="UniProtKB-KW"/>
</dbReference>
<evidence type="ECO:0000256" key="3">
    <source>
        <dbReference type="SAM" id="MobiDB-lite"/>
    </source>
</evidence>
<feature type="region of interest" description="Disordered" evidence="3">
    <location>
        <begin position="52"/>
        <end position="71"/>
    </location>
</feature>
<comment type="caution">
    <text evidence="5">The sequence shown here is derived from an EMBL/GenBank/DDBJ whole genome shotgun (WGS) entry which is preliminary data.</text>
</comment>
<proteinExistence type="predicted"/>
<dbReference type="RefSeq" id="WP_069422620.1">
    <property type="nucleotide sequence ID" value="NZ_CBCRZH010000160.1"/>
</dbReference>
<dbReference type="Gene3D" id="2.60.40.2020">
    <property type="match status" value="1"/>
</dbReference>
<keyword evidence="2" id="KW-0789">Thiol protease inhibitor</keyword>
<evidence type="ECO:0000259" key="4">
    <source>
        <dbReference type="Pfam" id="PF09394"/>
    </source>
</evidence>
<dbReference type="AlphaFoldDB" id="A0A1E3S0S9"/>
<name>A0A1E3S0S9_MYCIE</name>
<dbReference type="EMBL" id="MVHT01000103">
    <property type="protein sequence ID" value="ORA96020.1"/>
    <property type="molecule type" value="Genomic_DNA"/>
</dbReference>
<evidence type="ECO:0000256" key="1">
    <source>
        <dbReference type="ARBA" id="ARBA00022690"/>
    </source>
</evidence>
<protein>
    <recommendedName>
        <fullName evidence="4">Proteinase inhibitor I42 chagasin domain-containing protein</fullName>
    </recommendedName>
</protein>
<dbReference type="Pfam" id="PF09394">
    <property type="entry name" value="Inhibitor_I42"/>
    <property type="match status" value="1"/>
</dbReference>
<dbReference type="Proteomes" id="UP000192739">
    <property type="component" value="Unassembled WGS sequence"/>
</dbReference>
<keyword evidence="6" id="KW-1185">Reference proteome</keyword>
<dbReference type="SUPFAM" id="SSF141066">
    <property type="entry name" value="ICP-like"/>
    <property type="match status" value="1"/>
</dbReference>
<gene>
    <name evidence="5" type="ORF">BST27_26025</name>
</gene>
<dbReference type="InterPro" id="IPR036331">
    <property type="entry name" value="Chagasin-like_sf"/>
</dbReference>
<evidence type="ECO:0000313" key="6">
    <source>
        <dbReference type="Proteomes" id="UP000192739"/>
    </source>
</evidence>
<keyword evidence="1" id="KW-0646">Protease inhibitor</keyword>
<dbReference type="InterPro" id="IPR018990">
    <property type="entry name" value="Prot_inh_I42_chagasin"/>
</dbReference>
<accession>A0A1E3S0S9</accession>